<dbReference type="OrthoDB" id="5228334at2759"/>
<dbReference type="EMBL" id="JAPEUY010000011">
    <property type="protein sequence ID" value="KAJ4368355.1"/>
    <property type="molecule type" value="Genomic_DNA"/>
</dbReference>
<organism evidence="1 2">
    <name type="scientific">Neocucurbitaria cava</name>
    <dbReference type="NCBI Taxonomy" id="798079"/>
    <lineage>
        <taxon>Eukaryota</taxon>
        <taxon>Fungi</taxon>
        <taxon>Dikarya</taxon>
        <taxon>Ascomycota</taxon>
        <taxon>Pezizomycotina</taxon>
        <taxon>Dothideomycetes</taxon>
        <taxon>Pleosporomycetidae</taxon>
        <taxon>Pleosporales</taxon>
        <taxon>Pleosporineae</taxon>
        <taxon>Cucurbitariaceae</taxon>
        <taxon>Neocucurbitaria</taxon>
    </lineage>
</organism>
<evidence type="ECO:0000313" key="1">
    <source>
        <dbReference type="EMBL" id="KAJ4368355.1"/>
    </source>
</evidence>
<name>A0A9W9CKI9_9PLEO</name>
<sequence length="238" mass="25333">MSITSIKCTKVSRYGDTTDFVRSESIEGVATKYYEIDSSTTKWIGVNTEYLTDIVETTTVNNVQTTKTTSVALIAATATAASNGLEDGAVTIVMSPALTNILDQLAADAATICLETRKRQTCDVRQEFANLVNTNLQTGGSLHEFDFDFLVPTIAAEDVAAIVSGVTNALPILGVFVMSYLIFAESGAAKIPPVMNIPPSLTVAPTATATASGCAYPTATGENRVCFVFSHQWPRKLT</sequence>
<evidence type="ECO:0000313" key="2">
    <source>
        <dbReference type="Proteomes" id="UP001140560"/>
    </source>
</evidence>
<dbReference type="Proteomes" id="UP001140560">
    <property type="component" value="Unassembled WGS sequence"/>
</dbReference>
<keyword evidence="2" id="KW-1185">Reference proteome</keyword>
<gene>
    <name evidence="1" type="ORF">N0V83_006712</name>
</gene>
<dbReference type="AlphaFoldDB" id="A0A9W9CKI9"/>
<reference evidence="1" key="1">
    <citation type="submission" date="2022-10" db="EMBL/GenBank/DDBJ databases">
        <title>Tapping the CABI collections for fungal endophytes: first genome assemblies for Collariella, Neodidymelliopsis, Ascochyta clinopodiicola, Didymella pomorum, Didymosphaeria variabile, Neocosmospora piperis and Neocucurbitaria cava.</title>
        <authorList>
            <person name="Hill R."/>
        </authorList>
    </citation>
    <scope>NUCLEOTIDE SEQUENCE</scope>
    <source>
        <strain evidence="1">IMI 356814</strain>
    </source>
</reference>
<comment type="caution">
    <text evidence="1">The sequence shown here is derived from an EMBL/GenBank/DDBJ whole genome shotgun (WGS) entry which is preliminary data.</text>
</comment>
<protein>
    <submittedName>
        <fullName evidence="1">Uncharacterized protein</fullName>
    </submittedName>
</protein>
<accession>A0A9W9CKI9</accession>
<proteinExistence type="predicted"/>